<name>A0ABR1R5G4_9PEZI</name>
<dbReference type="EMBL" id="JAQQWI010000019">
    <property type="protein sequence ID" value="KAK7999186.1"/>
    <property type="molecule type" value="Genomic_DNA"/>
</dbReference>
<feature type="compositionally biased region" description="Basic residues" evidence="1">
    <location>
        <begin position="425"/>
        <end position="437"/>
    </location>
</feature>
<feature type="compositionally biased region" description="Pro residues" evidence="1">
    <location>
        <begin position="163"/>
        <end position="178"/>
    </location>
</feature>
<feature type="compositionally biased region" description="Low complexity" evidence="1">
    <location>
        <begin position="252"/>
        <end position="280"/>
    </location>
</feature>
<feature type="compositionally biased region" description="Low complexity" evidence="1">
    <location>
        <begin position="179"/>
        <end position="194"/>
    </location>
</feature>
<proteinExistence type="predicted"/>
<feature type="region of interest" description="Disordered" evidence="1">
    <location>
        <begin position="163"/>
        <end position="437"/>
    </location>
</feature>
<evidence type="ECO:0000256" key="1">
    <source>
        <dbReference type="SAM" id="MobiDB-lite"/>
    </source>
</evidence>
<accession>A0ABR1R5G4</accession>
<evidence type="ECO:0000313" key="2">
    <source>
        <dbReference type="EMBL" id="KAK7999186.1"/>
    </source>
</evidence>
<protein>
    <submittedName>
        <fullName evidence="2">Uncharacterized protein</fullName>
    </submittedName>
</protein>
<feature type="compositionally biased region" description="Polar residues" evidence="1">
    <location>
        <begin position="378"/>
        <end position="396"/>
    </location>
</feature>
<dbReference type="Proteomes" id="UP001396898">
    <property type="component" value="Unassembled WGS sequence"/>
</dbReference>
<gene>
    <name evidence="2" type="ORF">PG991_014861</name>
</gene>
<feature type="compositionally biased region" description="Basic and acidic residues" evidence="1">
    <location>
        <begin position="323"/>
        <end position="332"/>
    </location>
</feature>
<evidence type="ECO:0000313" key="3">
    <source>
        <dbReference type="Proteomes" id="UP001396898"/>
    </source>
</evidence>
<keyword evidence="3" id="KW-1185">Reference proteome</keyword>
<sequence>MVGKSWSDAEERYFWRHVVPFSTSRAGIFVGTNEGDTWDELARRMAAHFGDDGRREYGHAVLYEHWFLNQRIGTRSPNAEPYLSRYFRRAGVPSPYANPAPAAQGQAAAAATAGSSGAPSAPAADPSGAEATASPTVQGAAPGRAGGVPALLAAPTVALPPAPAPGPAAAPVPVPAPAAPAEMAPAPARAPEAEQGSPAGEGSDSDARTSTGRVTLPPVSPASPPSRPRRNGRRSSGLPATFQQRRIAQLQASSAAAFPGAPSSAAAPPARASPSTSAPPWVEPPLARDFALPEPQQLGRTRARTRAQQRTGHVAGSTNPGGARDRDRDRDQQPPAPSRRPSRPNLHPRDARRTEYSFGSSGGGSRRRVVRPTPSRTASQNLRDVNYYDSNESATSDSDDIPAILDRPLPRRVPPPAERLTAHRQGSRRGNRKGGKS</sequence>
<feature type="region of interest" description="Disordered" evidence="1">
    <location>
        <begin position="97"/>
        <end position="142"/>
    </location>
</feature>
<reference evidence="2 3" key="1">
    <citation type="submission" date="2023-01" db="EMBL/GenBank/DDBJ databases">
        <title>Analysis of 21 Apiospora genomes using comparative genomics revels a genus with tremendous synthesis potential of carbohydrate active enzymes and secondary metabolites.</title>
        <authorList>
            <person name="Sorensen T."/>
        </authorList>
    </citation>
    <scope>NUCLEOTIDE SEQUENCE [LARGE SCALE GENOMIC DNA]</scope>
    <source>
        <strain evidence="2 3">CBS 20057</strain>
    </source>
</reference>
<organism evidence="2 3">
    <name type="scientific">Apiospora marii</name>
    <dbReference type="NCBI Taxonomy" id="335849"/>
    <lineage>
        <taxon>Eukaryota</taxon>
        <taxon>Fungi</taxon>
        <taxon>Dikarya</taxon>
        <taxon>Ascomycota</taxon>
        <taxon>Pezizomycotina</taxon>
        <taxon>Sordariomycetes</taxon>
        <taxon>Xylariomycetidae</taxon>
        <taxon>Amphisphaeriales</taxon>
        <taxon>Apiosporaceae</taxon>
        <taxon>Apiospora</taxon>
    </lineage>
</organism>
<comment type="caution">
    <text evidence="2">The sequence shown here is derived from an EMBL/GenBank/DDBJ whole genome shotgun (WGS) entry which is preliminary data.</text>
</comment>